<dbReference type="Proteomes" id="UP001316803">
    <property type="component" value="Unassembled WGS sequence"/>
</dbReference>
<sequence>MAVAIVNRDRTEAIKSEAKLYYNKELSPVHPEAALQHLVWCHQRITKMSNRKRKQVAGGTVPFKGEFSFVNKDASNIESKDHNAVVSFHVMNRYEKWKKQEQAKKLRASANVPIDSTWSAESSHAPGVRRQFMNDRIPAQVILTQTQQKDETTITPYPPEPWQVDHAEHSMLDQSGPGFFDDYTHAEASGPNVPSPQINASLPYMGGFDDVGSATQDQGSGVDTTDFPPLVARILSYASGIVIPSTWPNEAGKAKWTYEKSRTYEELATVTGDSCHALAMLCFYATLMASANNDKDLASQACFFQTQAMADLRVRVNSQSGSYEPATLRAILKLFSAETTLDNTSTARIHLKMLRNIVSAEGGVILLDSWFRENLLSADCYFALKYETRPLFPASEWTPGPLSQPWKTRLATARVTGDHAPGVDPAVEHATLRSIVTDLRELFRVERYVNSHDVPGDDQLLRWRQLRKFDCISRLADHQLNVKIYPHLYLRPKLQLAICAAVALMAALVLGSPEPVRFGLKLLTELRGKVVEAKSELGQELGEDEEDNESDATNVVYWLLYVGMLGEKTHPLPRQMLWLEREFLRASEELGLSTEKDQQDVTKQLLCSPVLFEEVHGKRSYRTEEARKGVYEACGMSWRQPLEPPEMGNLSVEEQV</sequence>
<dbReference type="PANTHER" id="PTHR37540:SF5">
    <property type="entry name" value="TRANSCRIPTION FACTOR DOMAIN-CONTAINING PROTEIN"/>
    <property type="match status" value="1"/>
</dbReference>
<dbReference type="AlphaFoldDB" id="A0AAN8I7Z8"/>
<keyword evidence="2" id="KW-1185">Reference proteome</keyword>
<dbReference type="PANTHER" id="PTHR37540">
    <property type="entry name" value="TRANSCRIPTION FACTOR (ACR-2), PUTATIVE-RELATED-RELATED"/>
    <property type="match status" value="1"/>
</dbReference>
<evidence type="ECO:0000313" key="2">
    <source>
        <dbReference type="Proteomes" id="UP001316803"/>
    </source>
</evidence>
<protein>
    <submittedName>
        <fullName evidence="1">Uncharacterized protein</fullName>
    </submittedName>
</protein>
<name>A0AAN8I7Z8_9EURO</name>
<evidence type="ECO:0000313" key="1">
    <source>
        <dbReference type="EMBL" id="KAK5958802.1"/>
    </source>
</evidence>
<gene>
    <name evidence="1" type="ORF">OHC33_000645</name>
</gene>
<organism evidence="1 2">
    <name type="scientific">Knufia fluminis</name>
    <dbReference type="NCBI Taxonomy" id="191047"/>
    <lineage>
        <taxon>Eukaryota</taxon>
        <taxon>Fungi</taxon>
        <taxon>Dikarya</taxon>
        <taxon>Ascomycota</taxon>
        <taxon>Pezizomycotina</taxon>
        <taxon>Eurotiomycetes</taxon>
        <taxon>Chaetothyriomycetidae</taxon>
        <taxon>Chaetothyriales</taxon>
        <taxon>Trichomeriaceae</taxon>
        <taxon>Knufia</taxon>
    </lineage>
</organism>
<dbReference type="EMBL" id="JAKLMC020000001">
    <property type="protein sequence ID" value="KAK5958802.1"/>
    <property type="molecule type" value="Genomic_DNA"/>
</dbReference>
<proteinExistence type="predicted"/>
<accession>A0AAN8I7Z8</accession>
<comment type="caution">
    <text evidence="1">The sequence shown here is derived from an EMBL/GenBank/DDBJ whole genome shotgun (WGS) entry which is preliminary data.</text>
</comment>
<reference evidence="1 2" key="1">
    <citation type="submission" date="2022-12" db="EMBL/GenBank/DDBJ databases">
        <title>Genomic features and morphological characterization of a novel Knufia sp. strain isolated from spacecraft assembly facility.</title>
        <authorList>
            <person name="Teixeira M."/>
            <person name="Chander A.M."/>
            <person name="Stajich J.E."/>
            <person name="Venkateswaran K."/>
        </authorList>
    </citation>
    <scope>NUCLEOTIDE SEQUENCE [LARGE SCALE GENOMIC DNA]</scope>
    <source>
        <strain evidence="1 2">FJI-L2-BK-P2</strain>
    </source>
</reference>